<name>A0A9P3PEJ0_LYOSH</name>
<sequence length="412" mass="45385">MAEDKPTETRAPEAPTSSTSAEINPTNAEAGPQPPTTQPPATVLDSSDLMARARAFLQSPQIQHQDNSAKRQFLAEKGLNEQEIDALLRELPPQRPSVPPRTYPQPPPSNLPTLLLGLTRLFSWIAGGCAVLIFIYYRFLLPRITQSTLARHAIKTHHLALLRRLNESLASLKESQKESHAVLPRPEPFREPPQFRECHSVADVLKVLGDKEPDMHSIPPVTLLRSGIEGFGKGKDADQAQPTTEDLFQYLEGQLPWLVSDDGLKYEQKLWETLSTCSLFTGTPSPPTPTAEGFEDQKPTRWTYTPPMPVDPSPLVKSMTTLSAALPKSTAPRHTAGQHTLQALSDFTGYISTQLYPPYRPSGSAMGFLGTGASLGPAEDEFRREIRALKGLVLNRRSFMPTTPRPPSVPTP</sequence>
<evidence type="ECO:0000259" key="3">
    <source>
        <dbReference type="Pfam" id="PF04695"/>
    </source>
</evidence>
<feature type="compositionally biased region" description="Polar residues" evidence="1">
    <location>
        <begin position="15"/>
        <end position="27"/>
    </location>
</feature>
<proteinExistence type="predicted"/>
<dbReference type="Pfam" id="PF04695">
    <property type="entry name" value="Pex14_N"/>
    <property type="match status" value="1"/>
</dbReference>
<dbReference type="InterPro" id="IPR006785">
    <property type="entry name" value="Pex14_N"/>
</dbReference>
<keyword evidence="5" id="KW-1185">Reference proteome</keyword>
<dbReference type="OrthoDB" id="441517at2759"/>
<feature type="transmembrane region" description="Helical" evidence="2">
    <location>
        <begin position="121"/>
        <end position="141"/>
    </location>
</feature>
<evidence type="ECO:0000256" key="2">
    <source>
        <dbReference type="SAM" id="Phobius"/>
    </source>
</evidence>
<accession>A0A9P3PEJ0</accession>
<reference evidence="4" key="1">
    <citation type="submission" date="2022-07" db="EMBL/GenBank/DDBJ databases">
        <title>The genome of Lyophyllum shimeji provides insight into the initial evolution of ectomycorrhizal fungal genome.</title>
        <authorList>
            <person name="Kobayashi Y."/>
            <person name="Shibata T."/>
            <person name="Hirakawa H."/>
            <person name="Shigenobu S."/>
            <person name="Nishiyama T."/>
            <person name="Yamada A."/>
            <person name="Hasebe M."/>
            <person name="Kawaguchi M."/>
        </authorList>
    </citation>
    <scope>NUCLEOTIDE SEQUENCE</scope>
    <source>
        <strain evidence="4">AT787</strain>
    </source>
</reference>
<dbReference type="Proteomes" id="UP001063166">
    <property type="component" value="Unassembled WGS sequence"/>
</dbReference>
<feature type="region of interest" description="Disordered" evidence="1">
    <location>
        <begin position="1"/>
        <end position="50"/>
    </location>
</feature>
<gene>
    <name evidence="4" type="ORF">LshimejAT787_0109180</name>
</gene>
<keyword evidence="2" id="KW-1133">Transmembrane helix</keyword>
<keyword evidence="2" id="KW-0812">Transmembrane</keyword>
<organism evidence="4 5">
    <name type="scientific">Lyophyllum shimeji</name>
    <name type="common">Hon-shimeji</name>
    <name type="synonym">Tricholoma shimeji</name>
    <dbReference type="NCBI Taxonomy" id="47721"/>
    <lineage>
        <taxon>Eukaryota</taxon>
        <taxon>Fungi</taxon>
        <taxon>Dikarya</taxon>
        <taxon>Basidiomycota</taxon>
        <taxon>Agaricomycotina</taxon>
        <taxon>Agaricomycetes</taxon>
        <taxon>Agaricomycetidae</taxon>
        <taxon>Agaricales</taxon>
        <taxon>Tricholomatineae</taxon>
        <taxon>Lyophyllaceae</taxon>
        <taxon>Lyophyllum</taxon>
    </lineage>
</organism>
<dbReference type="InterPro" id="IPR036388">
    <property type="entry name" value="WH-like_DNA-bd_sf"/>
</dbReference>
<evidence type="ECO:0000313" key="5">
    <source>
        <dbReference type="Proteomes" id="UP001063166"/>
    </source>
</evidence>
<dbReference type="Gene3D" id="1.10.10.10">
    <property type="entry name" value="Winged helix-like DNA-binding domain superfamily/Winged helix DNA-binding domain"/>
    <property type="match status" value="1"/>
</dbReference>
<feature type="domain" description="Peroxisome membrane anchor protein Pex14p N-terminal" evidence="3">
    <location>
        <begin position="46"/>
        <end position="90"/>
    </location>
</feature>
<comment type="caution">
    <text evidence="4">The sequence shown here is derived from an EMBL/GenBank/DDBJ whole genome shotgun (WGS) entry which is preliminary data.</text>
</comment>
<protein>
    <submittedName>
        <fullName evidence="4">Peroxisomal membrane anchor protein (Pex14p) conserved region</fullName>
    </submittedName>
</protein>
<evidence type="ECO:0000313" key="4">
    <source>
        <dbReference type="EMBL" id="GLB34034.1"/>
    </source>
</evidence>
<dbReference type="AlphaFoldDB" id="A0A9P3PEJ0"/>
<evidence type="ECO:0000256" key="1">
    <source>
        <dbReference type="SAM" id="MobiDB-lite"/>
    </source>
</evidence>
<keyword evidence="2" id="KW-0472">Membrane</keyword>
<feature type="compositionally biased region" description="Basic and acidic residues" evidence="1">
    <location>
        <begin position="1"/>
        <end position="11"/>
    </location>
</feature>
<dbReference type="EMBL" id="BRPK01000001">
    <property type="protein sequence ID" value="GLB34034.1"/>
    <property type="molecule type" value="Genomic_DNA"/>
</dbReference>